<reference evidence="2" key="2">
    <citation type="submission" date="2020-11" db="EMBL/GenBank/DDBJ databases">
        <authorList>
            <person name="McCartney M.A."/>
            <person name="Auch B."/>
            <person name="Kono T."/>
            <person name="Mallez S."/>
            <person name="Becker A."/>
            <person name="Gohl D.M."/>
            <person name="Silverstein K.A.T."/>
            <person name="Koren S."/>
            <person name="Bechman K.B."/>
            <person name="Herman A."/>
            <person name="Abrahante J.E."/>
            <person name="Garbe J."/>
        </authorList>
    </citation>
    <scope>NUCLEOTIDE SEQUENCE</scope>
    <source>
        <strain evidence="2">Duluth1</strain>
        <tissue evidence="2">Whole animal</tissue>
    </source>
</reference>
<dbReference type="EMBL" id="JAIWYP010000005">
    <property type="protein sequence ID" value="KAH3819056.1"/>
    <property type="molecule type" value="Genomic_DNA"/>
</dbReference>
<feature type="region of interest" description="Disordered" evidence="1">
    <location>
        <begin position="1"/>
        <end position="22"/>
    </location>
</feature>
<proteinExistence type="predicted"/>
<evidence type="ECO:0000313" key="2">
    <source>
        <dbReference type="EMBL" id="KAH3819056.1"/>
    </source>
</evidence>
<protein>
    <submittedName>
        <fullName evidence="2">Uncharacterized protein</fullName>
    </submittedName>
</protein>
<evidence type="ECO:0000313" key="3">
    <source>
        <dbReference type="Proteomes" id="UP000828390"/>
    </source>
</evidence>
<name>A0A9D4GPA4_DREPO</name>
<gene>
    <name evidence="2" type="ORF">DPMN_120786</name>
</gene>
<dbReference type="AlphaFoldDB" id="A0A9D4GPA4"/>
<comment type="caution">
    <text evidence="2">The sequence shown here is derived from an EMBL/GenBank/DDBJ whole genome shotgun (WGS) entry which is preliminary data.</text>
</comment>
<organism evidence="2 3">
    <name type="scientific">Dreissena polymorpha</name>
    <name type="common">Zebra mussel</name>
    <name type="synonym">Mytilus polymorpha</name>
    <dbReference type="NCBI Taxonomy" id="45954"/>
    <lineage>
        <taxon>Eukaryota</taxon>
        <taxon>Metazoa</taxon>
        <taxon>Spiralia</taxon>
        <taxon>Lophotrochozoa</taxon>
        <taxon>Mollusca</taxon>
        <taxon>Bivalvia</taxon>
        <taxon>Autobranchia</taxon>
        <taxon>Heteroconchia</taxon>
        <taxon>Euheterodonta</taxon>
        <taxon>Imparidentia</taxon>
        <taxon>Neoheterodontei</taxon>
        <taxon>Myida</taxon>
        <taxon>Dreissenoidea</taxon>
        <taxon>Dreissenidae</taxon>
        <taxon>Dreissena</taxon>
    </lineage>
</organism>
<sequence>MIKDEPRLGGRMTPGGESHDSHLEAVRSKTIFTTNIGTRNVRTMYETRKTG</sequence>
<dbReference type="Proteomes" id="UP000828390">
    <property type="component" value="Unassembled WGS sequence"/>
</dbReference>
<keyword evidence="3" id="KW-1185">Reference proteome</keyword>
<reference evidence="2" key="1">
    <citation type="journal article" date="2019" name="bioRxiv">
        <title>The Genome of the Zebra Mussel, Dreissena polymorpha: A Resource for Invasive Species Research.</title>
        <authorList>
            <person name="McCartney M.A."/>
            <person name="Auch B."/>
            <person name="Kono T."/>
            <person name="Mallez S."/>
            <person name="Zhang Y."/>
            <person name="Obille A."/>
            <person name="Becker A."/>
            <person name="Abrahante J.E."/>
            <person name="Garbe J."/>
            <person name="Badalamenti J.P."/>
            <person name="Herman A."/>
            <person name="Mangelson H."/>
            <person name="Liachko I."/>
            <person name="Sullivan S."/>
            <person name="Sone E.D."/>
            <person name="Koren S."/>
            <person name="Silverstein K.A.T."/>
            <person name="Beckman K.B."/>
            <person name="Gohl D.M."/>
        </authorList>
    </citation>
    <scope>NUCLEOTIDE SEQUENCE</scope>
    <source>
        <strain evidence="2">Duluth1</strain>
        <tissue evidence="2">Whole animal</tissue>
    </source>
</reference>
<evidence type="ECO:0000256" key="1">
    <source>
        <dbReference type="SAM" id="MobiDB-lite"/>
    </source>
</evidence>
<accession>A0A9D4GPA4</accession>